<dbReference type="EMBL" id="JBHUML010000002">
    <property type="protein sequence ID" value="MFD2705483.1"/>
    <property type="molecule type" value="Genomic_DNA"/>
</dbReference>
<evidence type="ECO:0000313" key="1">
    <source>
        <dbReference type="EMBL" id="MFD2705483.1"/>
    </source>
</evidence>
<gene>
    <name evidence="1" type="ORF">ACFSUB_08385</name>
</gene>
<sequence length="73" mass="8593">MAHNMEAQLQVNEHKGNWRKEHHEFLQREMERNAEVLKYELAKDDVDRHEITIRCANIANFAMMIADNEGASL</sequence>
<accession>A0ABW5T0H7</accession>
<keyword evidence="2" id="KW-1185">Reference proteome</keyword>
<reference evidence="2" key="1">
    <citation type="journal article" date="2019" name="Int. J. Syst. Evol. Microbiol.">
        <title>The Global Catalogue of Microorganisms (GCM) 10K type strain sequencing project: providing services to taxonomists for standard genome sequencing and annotation.</title>
        <authorList>
            <consortium name="The Broad Institute Genomics Platform"/>
            <consortium name="The Broad Institute Genome Sequencing Center for Infectious Disease"/>
            <person name="Wu L."/>
            <person name="Ma J."/>
        </authorList>
    </citation>
    <scope>NUCLEOTIDE SEQUENCE [LARGE SCALE GENOMIC DNA]</scope>
    <source>
        <strain evidence="2">KCTC 33792</strain>
    </source>
</reference>
<evidence type="ECO:0000313" key="2">
    <source>
        <dbReference type="Proteomes" id="UP001597520"/>
    </source>
</evidence>
<name>A0ABW5T0H7_9BACI</name>
<evidence type="ECO:0008006" key="3">
    <source>
        <dbReference type="Google" id="ProtNLM"/>
    </source>
</evidence>
<comment type="caution">
    <text evidence="1">The sequence shown here is derived from an EMBL/GenBank/DDBJ whole genome shotgun (WGS) entry which is preliminary data.</text>
</comment>
<proteinExistence type="predicted"/>
<protein>
    <recommendedName>
        <fullName evidence="3">DUF2508 family protein</fullName>
    </recommendedName>
</protein>
<dbReference type="Proteomes" id="UP001597520">
    <property type="component" value="Unassembled WGS sequence"/>
</dbReference>
<organism evidence="1 2">
    <name type="scientific">Salibacterium lacus</name>
    <dbReference type="NCBI Taxonomy" id="1898109"/>
    <lineage>
        <taxon>Bacteria</taxon>
        <taxon>Bacillati</taxon>
        <taxon>Bacillota</taxon>
        <taxon>Bacilli</taxon>
        <taxon>Bacillales</taxon>
        <taxon>Bacillaceae</taxon>
    </lineage>
</organism>
<dbReference type="RefSeq" id="WP_380712725.1">
    <property type="nucleotide sequence ID" value="NZ_JBHUML010000002.1"/>
</dbReference>